<dbReference type="InterPro" id="IPR050815">
    <property type="entry name" value="TF_fung"/>
</dbReference>
<dbReference type="CDD" id="cd00067">
    <property type="entry name" value="GAL4"/>
    <property type="match status" value="1"/>
</dbReference>
<dbReference type="EMBL" id="JACAZF010000012">
    <property type="protein sequence ID" value="KAF7292233.1"/>
    <property type="molecule type" value="Genomic_DNA"/>
</dbReference>
<sequence length="623" mass="66427">MSCRRRKVKCDGRRPACGQCRKGTSTAYDCEYPVEGRSRTQQLEETVVRLKARIGELEGGLFDDVKREELVLKLDMPMVSPPGYEWMSARSPSPESPGRVATPSLSGVSTASNEPSPEVALQLVDTFLESFTRAGFGFFLSPIALRHRAATTQFILNGRHPGPALLNAVYMWGTHLSSPSLPGSNCSSGDTFLAQALRHLHDEGTNSMTEILDRIQTEILLALYFLALGRALESSYHATAASSLALSARLHCIGAPHPNVTSPLLSELRSLHLSSSSGNDGPSETERVAAFWTTLVVANFCAAAHEPNAGAAALSNVDISTPWPHIERIVLPTQAGPSGDQWALSPEWMGDAFAEFDPEMPTLPAYTDAGLNTSLLGVGLHEPSSMVEYPVPAYHDLSQFSAAFPASTADAHSPGVVPQSGVIRFLNGEPDGSETNPSRLTLIGKSSILLEKAARSDHHDAAALALLDTLIDHHFASLPPLDTAERCDFADHLMHLLTHGASLRLHHPRSASCERSRQKALAAALATVCVGHSLQAARVDAAAAVVMPIVPVLLESAAEVLLGAARFGSGEAGDTLPGMAGKELLAGVETLLGALRAMHPSPVIERLVDRVRREYECVAAAGM</sequence>
<reference evidence="8" key="1">
    <citation type="submission" date="2020-05" db="EMBL/GenBank/DDBJ databases">
        <title>Mycena genomes resolve the evolution of fungal bioluminescence.</title>
        <authorList>
            <person name="Tsai I.J."/>
        </authorList>
    </citation>
    <scope>NUCLEOTIDE SEQUENCE</scope>
    <source>
        <strain evidence="8">171206Taipei</strain>
    </source>
</reference>
<evidence type="ECO:0000256" key="1">
    <source>
        <dbReference type="ARBA" id="ARBA00004123"/>
    </source>
</evidence>
<evidence type="ECO:0000256" key="4">
    <source>
        <dbReference type="ARBA" id="ARBA00023163"/>
    </source>
</evidence>
<evidence type="ECO:0000259" key="7">
    <source>
        <dbReference type="PROSITE" id="PS50048"/>
    </source>
</evidence>
<dbReference type="PROSITE" id="PS50048">
    <property type="entry name" value="ZN2_CY6_FUNGAL_2"/>
    <property type="match status" value="1"/>
</dbReference>
<proteinExistence type="predicted"/>
<keyword evidence="2" id="KW-0479">Metal-binding</keyword>
<comment type="subcellular location">
    <subcellularLocation>
        <location evidence="1">Nucleus</location>
    </subcellularLocation>
</comment>
<organism evidence="8 9">
    <name type="scientific">Mycena indigotica</name>
    <dbReference type="NCBI Taxonomy" id="2126181"/>
    <lineage>
        <taxon>Eukaryota</taxon>
        <taxon>Fungi</taxon>
        <taxon>Dikarya</taxon>
        <taxon>Basidiomycota</taxon>
        <taxon>Agaricomycotina</taxon>
        <taxon>Agaricomycetes</taxon>
        <taxon>Agaricomycetidae</taxon>
        <taxon>Agaricales</taxon>
        <taxon>Marasmiineae</taxon>
        <taxon>Mycenaceae</taxon>
        <taxon>Mycena</taxon>
    </lineage>
</organism>
<keyword evidence="5" id="KW-0539">Nucleus</keyword>
<evidence type="ECO:0000256" key="6">
    <source>
        <dbReference type="SAM" id="MobiDB-lite"/>
    </source>
</evidence>
<evidence type="ECO:0000313" key="9">
    <source>
        <dbReference type="Proteomes" id="UP000636479"/>
    </source>
</evidence>
<dbReference type="OrthoDB" id="2309723at2759"/>
<dbReference type="Proteomes" id="UP000636479">
    <property type="component" value="Unassembled WGS sequence"/>
</dbReference>
<dbReference type="Pfam" id="PF00172">
    <property type="entry name" value="Zn_clus"/>
    <property type="match status" value="1"/>
</dbReference>
<keyword evidence="4" id="KW-0804">Transcription</keyword>
<name>A0A8H6VW17_9AGAR</name>
<dbReference type="GO" id="GO:0005634">
    <property type="term" value="C:nucleus"/>
    <property type="evidence" value="ECO:0007669"/>
    <property type="project" value="UniProtKB-SubCell"/>
</dbReference>
<dbReference type="CDD" id="cd12148">
    <property type="entry name" value="fungal_TF_MHR"/>
    <property type="match status" value="1"/>
</dbReference>
<dbReference type="SUPFAM" id="SSF57701">
    <property type="entry name" value="Zn2/Cys6 DNA-binding domain"/>
    <property type="match status" value="1"/>
</dbReference>
<dbReference type="GeneID" id="59351508"/>
<evidence type="ECO:0000313" key="8">
    <source>
        <dbReference type="EMBL" id="KAF7292233.1"/>
    </source>
</evidence>
<accession>A0A8H6VW17</accession>
<dbReference type="PANTHER" id="PTHR47338:SF29">
    <property type="entry name" value="ZN(2)-C6 FUNGAL-TYPE DOMAIN-CONTAINING PROTEIN"/>
    <property type="match status" value="1"/>
</dbReference>
<dbReference type="GO" id="GO:0000981">
    <property type="term" value="F:DNA-binding transcription factor activity, RNA polymerase II-specific"/>
    <property type="evidence" value="ECO:0007669"/>
    <property type="project" value="InterPro"/>
</dbReference>
<dbReference type="GO" id="GO:0008270">
    <property type="term" value="F:zinc ion binding"/>
    <property type="evidence" value="ECO:0007669"/>
    <property type="project" value="InterPro"/>
</dbReference>
<dbReference type="Gene3D" id="4.10.240.10">
    <property type="entry name" value="Zn(2)-C6 fungal-type DNA-binding domain"/>
    <property type="match status" value="1"/>
</dbReference>
<protein>
    <submittedName>
        <fullName evidence="8">Zn(2)-Cys(6) binuclear cluster domain-containing protein</fullName>
    </submittedName>
</protein>
<keyword evidence="9" id="KW-1185">Reference proteome</keyword>
<evidence type="ECO:0000256" key="5">
    <source>
        <dbReference type="ARBA" id="ARBA00023242"/>
    </source>
</evidence>
<dbReference type="InterPro" id="IPR036864">
    <property type="entry name" value="Zn2-C6_fun-type_DNA-bd_sf"/>
</dbReference>
<dbReference type="RefSeq" id="XP_037214960.1">
    <property type="nucleotide sequence ID" value="XM_037368992.1"/>
</dbReference>
<comment type="caution">
    <text evidence="8">The sequence shown here is derived from an EMBL/GenBank/DDBJ whole genome shotgun (WGS) entry which is preliminary data.</text>
</comment>
<keyword evidence="3" id="KW-0805">Transcription regulation</keyword>
<dbReference type="PANTHER" id="PTHR47338">
    <property type="entry name" value="ZN(II)2CYS6 TRANSCRIPTION FACTOR (EUROFUNG)-RELATED"/>
    <property type="match status" value="1"/>
</dbReference>
<feature type="compositionally biased region" description="Polar residues" evidence="6">
    <location>
        <begin position="103"/>
        <end position="113"/>
    </location>
</feature>
<evidence type="ECO:0000256" key="3">
    <source>
        <dbReference type="ARBA" id="ARBA00023015"/>
    </source>
</evidence>
<feature type="region of interest" description="Disordered" evidence="6">
    <location>
        <begin position="87"/>
        <end position="113"/>
    </location>
</feature>
<dbReference type="InterPro" id="IPR001138">
    <property type="entry name" value="Zn2Cys6_DnaBD"/>
</dbReference>
<feature type="domain" description="Zn(2)-C6 fungal-type" evidence="7">
    <location>
        <begin position="1"/>
        <end position="32"/>
    </location>
</feature>
<evidence type="ECO:0000256" key="2">
    <source>
        <dbReference type="ARBA" id="ARBA00022723"/>
    </source>
</evidence>
<gene>
    <name evidence="8" type="ORF">MIND_01250700</name>
</gene>
<dbReference type="AlphaFoldDB" id="A0A8H6VW17"/>